<keyword evidence="1" id="KW-0488">Methylation</keyword>
<dbReference type="NCBIfam" id="TIGR02532">
    <property type="entry name" value="IV_pilin_GFxxxE"/>
    <property type="match status" value="1"/>
</dbReference>
<comment type="caution">
    <text evidence="3">The sequence shown here is derived from an EMBL/GenBank/DDBJ whole genome shotgun (WGS) entry which is preliminary data.</text>
</comment>
<keyword evidence="2" id="KW-1133">Transmembrane helix</keyword>
<feature type="transmembrane region" description="Helical" evidence="2">
    <location>
        <begin position="21"/>
        <end position="42"/>
    </location>
</feature>
<evidence type="ECO:0000256" key="2">
    <source>
        <dbReference type="SAM" id="Phobius"/>
    </source>
</evidence>
<dbReference type="InterPro" id="IPR012902">
    <property type="entry name" value="N_methyl_site"/>
</dbReference>
<evidence type="ECO:0000313" key="3">
    <source>
        <dbReference type="EMBL" id="MBC2595980.1"/>
    </source>
</evidence>
<reference evidence="3 4" key="1">
    <citation type="submission" date="2020-07" db="EMBL/GenBank/DDBJ databases">
        <authorList>
            <person name="Feng X."/>
        </authorList>
    </citation>
    <scope>NUCLEOTIDE SEQUENCE [LARGE SCALE GENOMIC DNA]</scope>
    <source>
        <strain evidence="3 4">JCM31066</strain>
    </source>
</reference>
<proteinExistence type="predicted"/>
<evidence type="ECO:0000313" key="4">
    <source>
        <dbReference type="Proteomes" id="UP000546464"/>
    </source>
</evidence>
<dbReference type="SUPFAM" id="SSF54523">
    <property type="entry name" value="Pili subunits"/>
    <property type="match status" value="1"/>
</dbReference>
<dbReference type="PRINTS" id="PR00813">
    <property type="entry name" value="BCTERIALGSPG"/>
</dbReference>
<dbReference type="EMBL" id="JACHVB010000060">
    <property type="protein sequence ID" value="MBC2595980.1"/>
    <property type="molecule type" value="Genomic_DNA"/>
</dbReference>
<keyword evidence="2" id="KW-0812">Transmembrane</keyword>
<dbReference type="AlphaFoldDB" id="A0A842HIK1"/>
<dbReference type="GO" id="GO:0015627">
    <property type="term" value="C:type II protein secretion system complex"/>
    <property type="evidence" value="ECO:0007669"/>
    <property type="project" value="InterPro"/>
</dbReference>
<dbReference type="RefSeq" id="WP_185676901.1">
    <property type="nucleotide sequence ID" value="NZ_JACHVB010000060.1"/>
</dbReference>
<sequence length="238" mass="26013">MKLSSHTPVCGRKTAFSLIELLTVIAVVGILSAIVVAMVGGIRDKATLVNDLSKLKQIQSLVSLYAVDHNGDLPDVDGRISKSTLRWRWYGTEYSQGQETTHRSPLMDYANINDVHEFNKITIPTRNLSDAMAAGTETVNATEGAYGYPFVVNYLLMSNTIGTPSGNYNLIPNPSRTLLMTGSNPNTWGPGFYKNQGLNRIGGINDSTVPVVWADGHTSVVTLTDIKDNVNNWILLEQ</sequence>
<dbReference type="InterPro" id="IPR045584">
    <property type="entry name" value="Pilin-like"/>
</dbReference>
<protein>
    <submittedName>
        <fullName evidence="3">Type II secretion system protein</fullName>
    </submittedName>
</protein>
<accession>A0A842HIK1</accession>
<keyword evidence="4" id="KW-1185">Reference proteome</keyword>
<dbReference type="InterPro" id="IPR000983">
    <property type="entry name" value="Bac_GSPG_pilin"/>
</dbReference>
<evidence type="ECO:0000256" key="1">
    <source>
        <dbReference type="ARBA" id="ARBA00022481"/>
    </source>
</evidence>
<organism evidence="3 4">
    <name type="scientific">Ruficoccus amylovorans</name>
    <dbReference type="NCBI Taxonomy" id="1804625"/>
    <lineage>
        <taxon>Bacteria</taxon>
        <taxon>Pseudomonadati</taxon>
        <taxon>Verrucomicrobiota</taxon>
        <taxon>Opitutia</taxon>
        <taxon>Puniceicoccales</taxon>
        <taxon>Cerasicoccaceae</taxon>
        <taxon>Ruficoccus</taxon>
    </lineage>
</organism>
<dbReference type="Proteomes" id="UP000546464">
    <property type="component" value="Unassembled WGS sequence"/>
</dbReference>
<gene>
    <name evidence="3" type="ORF">H5P28_17070</name>
</gene>
<dbReference type="Gene3D" id="3.30.700.10">
    <property type="entry name" value="Glycoprotein, Type 4 Pilin"/>
    <property type="match status" value="1"/>
</dbReference>
<dbReference type="GO" id="GO:0015628">
    <property type="term" value="P:protein secretion by the type II secretion system"/>
    <property type="evidence" value="ECO:0007669"/>
    <property type="project" value="InterPro"/>
</dbReference>
<dbReference type="Pfam" id="PF07963">
    <property type="entry name" value="N_methyl"/>
    <property type="match status" value="1"/>
</dbReference>
<keyword evidence="2" id="KW-0472">Membrane</keyword>
<name>A0A842HIK1_9BACT</name>